<dbReference type="SUPFAM" id="SSF54862">
    <property type="entry name" value="4Fe-4S ferredoxins"/>
    <property type="match status" value="1"/>
</dbReference>
<keyword evidence="2" id="KW-0408">Iron</keyword>
<dbReference type="InterPro" id="IPR017900">
    <property type="entry name" value="4Fe4S_Fe_S_CS"/>
</dbReference>
<dbReference type="PANTHER" id="PTHR43193:SF2">
    <property type="entry name" value="POLYFERREDOXIN PROTEIN FWDF"/>
    <property type="match status" value="1"/>
</dbReference>
<feature type="domain" description="4Fe-4S ferredoxin-type" evidence="4">
    <location>
        <begin position="421"/>
        <end position="450"/>
    </location>
</feature>
<dbReference type="Gene3D" id="3.30.70.20">
    <property type="match status" value="1"/>
</dbReference>
<dbReference type="InterPro" id="IPR017896">
    <property type="entry name" value="4Fe4S_Fe-S-bd"/>
</dbReference>
<feature type="domain" description="4Fe-4S ferredoxin-type" evidence="4">
    <location>
        <begin position="387"/>
        <end position="416"/>
    </location>
</feature>
<evidence type="ECO:0000256" key="2">
    <source>
        <dbReference type="ARBA" id="ARBA00023004"/>
    </source>
</evidence>
<organism evidence="5 6">
    <name type="scientific">Eggerthella hominis</name>
    <dbReference type="NCBI Taxonomy" id="2763043"/>
    <lineage>
        <taxon>Bacteria</taxon>
        <taxon>Bacillati</taxon>
        <taxon>Actinomycetota</taxon>
        <taxon>Coriobacteriia</taxon>
        <taxon>Eggerthellales</taxon>
        <taxon>Eggerthellaceae</taxon>
        <taxon>Eggerthella</taxon>
    </lineage>
</organism>
<dbReference type="PROSITE" id="PS51379">
    <property type="entry name" value="4FE4S_FER_2"/>
    <property type="match status" value="2"/>
</dbReference>
<keyword evidence="6" id="KW-1185">Reference proteome</keyword>
<dbReference type="PROSITE" id="PS00198">
    <property type="entry name" value="4FE4S_FER_1"/>
    <property type="match status" value="1"/>
</dbReference>
<dbReference type="InterPro" id="IPR052977">
    <property type="entry name" value="Polyferredoxin-like_ET"/>
</dbReference>
<comment type="caution">
    <text evidence="5">The sequence shown here is derived from an EMBL/GenBank/DDBJ whole genome shotgun (WGS) entry which is preliminary data.</text>
</comment>
<proteinExistence type="predicted"/>
<dbReference type="EMBL" id="JACOOA010000010">
    <property type="protein sequence ID" value="MBC5585740.1"/>
    <property type="molecule type" value="Genomic_DNA"/>
</dbReference>
<dbReference type="Proteomes" id="UP000622448">
    <property type="component" value="Unassembled WGS sequence"/>
</dbReference>
<keyword evidence="3" id="KW-0411">Iron-sulfur</keyword>
<dbReference type="PANTHER" id="PTHR43193">
    <property type="match status" value="1"/>
</dbReference>
<dbReference type="Pfam" id="PF04432">
    <property type="entry name" value="FrhB_FdhB_C"/>
    <property type="match status" value="1"/>
</dbReference>
<evidence type="ECO:0000256" key="1">
    <source>
        <dbReference type="ARBA" id="ARBA00022723"/>
    </source>
</evidence>
<dbReference type="InterPro" id="IPR007345">
    <property type="entry name" value="Polysacch_pyruvyl_Trfase"/>
</dbReference>
<sequence>MIDPDDMKPRVAVMTWFSYENYGTVLQAIALQRILSHRGVEPFLIDYSPRPTKERSERMDMVALAKKAVGKFKDHSSTPYHSSARSELFAAFLTEYAETSEPVNSAPELRALASSAAACICGSDQVWSPTCFDENYFLPFVDDPAKRIAYAPSFGASNIVDPEIRQRTAELVGGFGSLSARESRGVELIGELAGRKAELVLDPTLLFDYAGWKDLLGGGSELEKPNKYVLCYFLGDPSRYRRAVSSYAEFLGLPIIVIPTFNDQRENVPPFEVGPKEYVELLSGASYVLTDSFHGVAFATNFNKPFSVFKRFSDSDQKSQNSRITGFLELMRLSERLVDPEGALASETCDFSIANRALEDLRRSSMAYLEKSLEIAFKTYTEGEKPKKPIHITDQCCGCGACAVVCPRKAVAVSENVDGFQAYSIDDGLCVACGACVKVCPMATISAPSLRNALGMCSYKSADKVSLTMSSSGGLCNDLSVFLLAKDYRVFGCAYDREQDAAVVVEVDEDKVNSLKGSKYIQARSAEALAKASDGDGRVAFFGTPCQIAGLDALLRQKSMRDSAVLVELICRGVPTANLWRRYIEERVERDGVGRHPDVQFRWKANGWSSVKMMRVMGGARDYSAAEPKDDFYAFFGQGLCNAKSCYECPYRERSAADVRTGDYWGPRFSDDCEGVSMAVVMTERGRAIVEELANLGAEANAQKLQEYWDCQQPYNQGLPIMWGDIIVELARGDKALSALRRRYCGGYDQRRRLMKAKAVVKKILGHG</sequence>
<dbReference type="RefSeq" id="WP_186939723.1">
    <property type="nucleotide sequence ID" value="NZ_JACOOA010000010.1"/>
</dbReference>
<dbReference type="Pfam" id="PF12838">
    <property type="entry name" value="Fer4_7"/>
    <property type="match status" value="1"/>
</dbReference>
<protein>
    <submittedName>
        <fullName evidence="5">Polysaccharide pyruvyl transferase family protein</fullName>
    </submittedName>
</protein>
<gene>
    <name evidence="5" type="ORF">H8S61_16265</name>
</gene>
<keyword evidence="5" id="KW-0808">Transferase</keyword>
<dbReference type="GO" id="GO:0016740">
    <property type="term" value="F:transferase activity"/>
    <property type="evidence" value="ECO:0007669"/>
    <property type="project" value="UniProtKB-KW"/>
</dbReference>
<dbReference type="InterPro" id="IPR007525">
    <property type="entry name" value="FrhB_FdhB_C"/>
</dbReference>
<keyword evidence="1" id="KW-0479">Metal-binding</keyword>
<reference evidence="5 6" key="1">
    <citation type="submission" date="2020-08" db="EMBL/GenBank/DDBJ databases">
        <title>Genome public.</title>
        <authorList>
            <person name="Liu C."/>
            <person name="Sun Q."/>
        </authorList>
    </citation>
    <scope>NUCLEOTIDE SEQUENCE [LARGE SCALE GENOMIC DNA]</scope>
    <source>
        <strain evidence="5 6">NSJ-70</strain>
    </source>
</reference>
<accession>A0ABR7BVY3</accession>
<evidence type="ECO:0000259" key="4">
    <source>
        <dbReference type="PROSITE" id="PS51379"/>
    </source>
</evidence>
<evidence type="ECO:0000256" key="3">
    <source>
        <dbReference type="ARBA" id="ARBA00023014"/>
    </source>
</evidence>
<evidence type="ECO:0000313" key="5">
    <source>
        <dbReference type="EMBL" id="MBC5585740.1"/>
    </source>
</evidence>
<name>A0ABR7BVY3_9ACTN</name>
<dbReference type="Pfam" id="PF04230">
    <property type="entry name" value="PS_pyruv_trans"/>
    <property type="match status" value="1"/>
</dbReference>
<evidence type="ECO:0000313" key="6">
    <source>
        <dbReference type="Proteomes" id="UP000622448"/>
    </source>
</evidence>